<dbReference type="InterPro" id="IPR001227">
    <property type="entry name" value="Ac_transferase_dom_sf"/>
</dbReference>
<keyword evidence="3" id="KW-0012">Acyltransferase</keyword>
<dbReference type="GO" id="GO:0004314">
    <property type="term" value="F:[acyl-carrier-protein] S-malonyltransferase activity"/>
    <property type="evidence" value="ECO:0007669"/>
    <property type="project" value="UniProtKB-EC"/>
</dbReference>
<dbReference type="SUPFAM" id="SSF55048">
    <property type="entry name" value="Probable ACP-binding domain of malonyl-CoA ACP transacylase"/>
    <property type="match status" value="1"/>
</dbReference>
<dbReference type="InterPro" id="IPR016036">
    <property type="entry name" value="Malonyl_transacylase_ACP-bd"/>
</dbReference>
<evidence type="ECO:0000256" key="1">
    <source>
        <dbReference type="ARBA" id="ARBA00013258"/>
    </source>
</evidence>
<keyword evidence="2 5" id="KW-0808">Transferase</keyword>
<gene>
    <name evidence="5" type="primary">sxcN</name>
</gene>
<evidence type="ECO:0000313" key="5">
    <source>
        <dbReference type="EMBL" id="DAD54495.1"/>
    </source>
</evidence>
<dbReference type="OrthoDB" id="9808564at2"/>
<evidence type="ECO:0000256" key="3">
    <source>
        <dbReference type="ARBA" id="ARBA00023315"/>
    </source>
</evidence>
<proteinExistence type="predicted"/>
<dbReference type="InterPro" id="IPR004410">
    <property type="entry name" value="Malonyl_CoA-ACP_transAc_FabD"/>
</dbReference>
<dbReference type="EC" id="2.3.1.39" evidence="1"/>
<dbReference type="InterPro" id="IPR050858">
    <property type="entry name" value="Mal-CoA-ACP_Trans/PKS_FabD"/>
</dbReference>
<dbReference type="PANTHER" id="PTHR42681:SF1">
    <property type="entry name" value="MALONYL-COA-ACYL CARRIER PROTEIN TRANSACYLASE, MITOCHONDRIAL"/>
    <property type="match status" value="1"/>
</dbReference>
<sequence length="377" mass="41481">MKVFMFPGQGSQAKGMGRELFDRFVHLADEASEVLGYSLRSLCVDDPRGELKQTRFTQPALYVVNALSYYARIEDGASAPNFLIGHSLGEFNALLAAGCFDFVTGLKLVQYRGELMARVSNGAMAAIVNADKPTIERILAENQLTKVSLANYNTPSQIVISGAADEIAKAQALFSQNPMRYYPLNTSGAFHSSFMRPAREEFARFLKSFRLNAPQVPVISNVSARPYELSGIDECLANQIDSSVRWSEGVQYLLGIAERCGESVEFEELGHGDVLSRLVDAIRQQTPQGVAAPAIATERGAIGDASGRTASTESRTAEDKVAEWNRRYAVGTRVTSRLPDYRDLTTRTEAMLLFKHRAAVYMNGYHGYFDLDDLTAA</sequence>
<comment type="catalytic activity">
    <reaction evidence="4">
        <text>holo-[ACP] + malonyl-CoA = malonyl-[ACP] + CoA</text>
        <dbReference type="Rhea" id="RHEA:41792"/>
        <dbReference type="Rhea" id="RHEA-COMP:9623"/>
        <dbReference type="Rhea" id="RHEA-COMP:9685"/>
        <dbReference type="ChEBI" id="CHEBI:57287"/>
        <dbReference type="ChEBI" id="CHEBI:57384"/>
        <dbReference type="ChEBI" id="CHEBI:64479"/>
        <dbReference type="ChEBI" id="CHEBI:78449"/>
        <dbReference type="EC" id="2.3.1.39"/>
    </reaction>
</comment>
<dbReference type="GO" id="GO:0006633">
    <property type="term" value="P:fatty acid biosynthetic process"/>
    <property type="evidence" value="ECO:0007669"/>
    <property type="project" value="TreeGrafter"/>
</dbReference>
<dbReference type="InterPro" id="IPR016035">
    <property type="entry name" value="Acyl_Trfase/lysoPLipase"/>
</dbReference>
<dbReference type="SUPFAM" id="SSF52151">
    <property type="entry name" value="FabD/lysophospholipase-like"/>
    <property type="match status" value="1"/>
</dbReference>
<dbReference type="Pfam" id="PF00698">
    <property type="entry name" value="Acyl_transf_1"/>
    <property type="match status" value="1"/>
</dbReference>
<accession>A0A0B2CBU7</accession>
<protein>
    <recommendedName>
        <fullName evidence="1">[acyl-carrier-protein] S-malonyltransferase</fullName>
        <ecNumber evidence="1">2.3.1.39</ecNumber>
    </recommendedName>
</protein>
<dbReference type="EMBL" id="BK010647">
    <property type="protein sequence ID" value="DAD54495.1"/>
    <property type="molecule type" value="Genomic_DNA"/>
</dbReference>
<name>A0A0B2CBU7_9XANT</name>
<dbReference type="NCBIfam" id="TIGR00128">
    <property type="entry name" value="fabD"/>
    <property type="match status" value="1"/>
</dbReference>
<organism evidence="5">
    <name type="scientific">Xanthomonas cannabis pv. cannabis</name>
    <dbReference type="NCBI Taxonomy" id="1885894"/>
    <lineage>
        <taxon>Bacteria</taxon>
        <taxon>Pseudomonadati</taxon>
        <taxon>Pseudomonadota</taxon>
        <taxon>Gammaproteobacteria</taxon>
        <taxon>Lysobacterales</taxon>
        <taxon>Lysobacteraceae</taxon>
        <taxon>Xanthomonas</taxon>
    </lineage>
</organism>
<dbReference type="SMART" id="SM00827">
    <property type="entry name" value="PKS_AT"/>
    <property type="match status" value="1"/>
</dbReference>
<dbReference type="InterPro" id="IPR014043">
    <property type="entry name" value="Acyl_transferase_dom"/>
</dbReference>
<evidence type="ECO:0000256" key="4">
    <source>
        <dbReference type="ARBA" id="ARBA00048462"/>
    </source>
</evidence>
<dbReference type="PANTHER" id="PTHR42681">
    <property type="entry name" value="MALONYL-COA-ACYL CARRIER PROTEIN TRANSACYLASE, MITOCHONDRIAL"/>
    <property type="match status" value="1"/>
</dbReference>
<evidence type="ECO:0000256" key="2">
    <source>
        <dbReference type="ARBA" id="ARBA00022679"/>
    </source>
</evidence>
<dbReference type="Gene3D" id="3.30.70.250">
    <property type="entry name" value="Malonyl-CoA ACP transacylase, ACP-binding"/>
    <property type="match status" value="1"/>
</dbReference>
<dbReference type="AlphaFoldDB" id="A0A0B2CBU7"/>
<dbReference type="GO" id="GO:0005829">
    <property type="term" value="C:cytosol"/>
    <property type="evidence" value="ECO:0007669"/>
    <property type="project" value="TreeGrafter"/>
</dbReference>
<reference evidence="5" key="1">
    <citation type="journal article" name="Nat. Commun.">
        <title>Evolution of combinatorial diversity in trans-acyltransferase polyketide synthase assembly lines across bacteria.</title>
        <authorList>
            <person name="Helfrich E.J.N."/>
            <person name="Ueoka R."/>
            <person name="Chevrette M.G."/>
            <person name="Hemmerling F."/>
            <person name="Lu X."/>
            <person name="Leopold-Messer S."/>
            <person name="Minas H.A."/>
            <person name="Burch A.Y."/>
            <person name="Lindow S.E."/>
            <person name="Piel J."/>
            <person name="Medema M.H."/>
        </authorList>
    </citation>
    <scope>NUCLEOTIDE SEQUENCE</scope>
    <source>
        <strain evidence="5">NCPPB 3753</strain>
    </source>
</reference>
<dbReference type="Gene3D" id="3.40.366.10">
    <property type="entry name" value="Malonyl-Coenzyme A Acyl Carrier Protein, domain 2"/>
    <property type="match status" value="1"/>
</dbReference>